<reference evidence="2" key="2">
    <citation type="submission" date="2023-06" db="EMBL/GenBank/DDBJ databases">
        <authorList>
            <consortium name="Lawrence Berkeley National Laboratory"/>
            <person name="Haridas S."/>
            <person name="Hensen N."/>
            <person name="Bonometti L."/>
            <person name="Westerberg I."/>
            <person name="Brannstrom I.O."/>
            <person name="Guillou S."/>
            <person name="Cros-Aarteil S."/>
            <person name="Calhoun S."/>
            <person name="Kuo A."/>
            <person name="Mondo S."/>
            <person name="Pangilinan J."/>
            <person name="Riley R."/>
            <person name="Labutti K."/>
            <person name="Andreopoulos B."/>
            <person name="Lipzen A."/>
            <person name="Chen C."/>
            <person name="Yanf M."/>
            <person name="Daum C."/>
            <person name="Ng V."/>
            <person name="Clum A."/>
            <person name="Steindorff A."/>
            <person name="Ohm R."/>
            <person name="Martin F."/>
            <person name="Silar P."/>
            <person name="Natvig D."/>
            <person name="Lalanne C."/>
            <person name="Gautier V."/>
            <person name="Ament-Velasquez S.L."/>
            <person name="Kruys A."/>
            <person name="Hutchinson M.I."/>
            <person name="Powell A.J."/>
            <person name="Barry K."/>
            <person name="Miller A.N."/>
            <person name="Grigoriev I.V."/>
            <person name="Debuchy R."/>
            <person name="Gladieux P."/>
            <person name="Thoren M.H."/>
            <person name="Johannesson H."/>
        </authorList>
    </citation>
    <scope>NUCLEOTIDE SEQUENCE</scope>
    <source>
        <strain evidence="2">CBS 168.71</strain>
    </source>
</reference>
<dbReference type="AlphaFoldDB" id="A0AAE0HN12"/>
<evidence type="ECO:0000256" key="1">
    <source>
        <dbReference type="SAM" id="SignalP"/>
    </source>
</evidence>
<reference evidence="2" key="1">
    <citation type="journal article" date="2023" name="Mol. Phylogenet. Evol.">
        <title>Genome-scale phylogeny and comparative genomics of the fungal order Sordariales.</title>
        <authorList>
            <person name="Hensen N."/>
            <person name="Bonometti L."/>
            <person name="Westerberg I."/>
            <person name="Brannstrom I.O."/>
            <person name="Guillou S."/>
            <person name="Cros-Aarteil S."/>
            <person name="Calhoun S."/>
            <person name="Haridas S."/>
            <person name="Kuo A."/>
            <person name="Mondo S."/>
            <person name="Pangilinan J."/>
            <person name="Riley R."/>
            <person name="LaButti K."/>
            <person name="Andreopoulos B."/>
            <person name="Lipzen A."/>
            <person name="Chen C."/>
            <person name="Yan M."/>
            <person name="Daum C."/>
            <person name="Ng V."/>
            <person name="Clum A."/>
            <person name="Steindorff A."/>
            <person name="Ohm R.A."/>
            <person name="Martin F."/>
            <person name="Silar P."/>
            <person name="Natvig D.O."/>
            <person name="Lalanne C."/>
            <person name="Gautier V."/>
            <person name="Ament-Velasquez S.L."/>
            <person name="Kruys A."/>
            <person name="Hutchinson M.I."/>
            <person name="Powell A.J."/>
            <person name="Barry K."/>
            <person name="Miller A.N."/>
            <person name="Grigoriev I.V."/>
            <person name="Debuchy R."/>
            <person name="Gladieux P."/>
            <person name="Hiltunen Thoren M."/>
            <person name="Johannesson H."/>
        </authorList>
    </citation>
    <scope>NUCLEOTIDE SEQUENCE</scope>
    <source>
        <strain evidence="2">CBS 168.71</strain>
    </source>
</reference>
<organism evidence="2 3">
    <name type="scientific">Chaetomium fimeti</name>
    <dbReference type="NCBI Taxonomy" id="1854472"/>
    <lineage>
        <taxon>Eukaryota</taxon>
        <taxon>Fungi</taxon>
        <taxon>Dikarya</taxon>
        <taxon>Ascomycota</taxon>
        <taxon>Pezizomycotina</taxon>
        <taxon>Sordariomycetes</taxon>
        <taxon>Sordariomycetidae</taxon>
        <taxon>Sordariales</taxon>
        <taxon>Chaetomiaceae</taxon>
        <taxon>Chaetomium</taxon>
    </lineage>
</organism>
<evidence type="ECO:0000313" key="2">
    <source>
        <dbReference type="EMBL" id="KAK3299578.1"/>
    </source>
</evidence>
<feature type="signal peptide" evidence="1">
    <location>
        <begin position="1"/>
        <end position="22"/>
    </location>
</feature>
<accession>A0AAE0HN12</accession>
<evidence type="ECO:0000313" key="3">
    <source>
        <dbReference type="Proteomes" id="UP001278766"/>
    </source>
</evidence>
<gene>
    <name evidence="2" type="ORF">B0H64DRAFT_102299</name>
</gene>
<protein>
    <submittedName>
        <fullName evidence="2">Uncharacterized protein</fullName>
    </submittedName>
</protein>
<dbReference type="RefSeq" id="XP_062663092.1">
    <property type="nucleotide sequence ID" value="XM_062797669.1"/>
</dbReference>
<sequence length="185" mass="20660">MMTQSLLPAVLSALLWAHGSHADGASEFVGRGQIQVLNNTDVATASIADRIGCMNARGEFVLDDCAVFTRLDASPNTLSTSAGNCTFQNPNMPLNTDSIYGQDSHSWFCGEGKWTQYDEYYYTIEGFLRPFVCNGNINCNYDIKAIVPTEGDALPAWQYYWGSQQMDIEAGHWRVLWLWVPVDKE</sequence>
<keyword evidence="3" id="KW-1185">Reference proteome</keyword>
<comment type="caution">
    <text evidence="2">The sequence shown here is derived from an EMBL/GenBank/DDBJ whole genome shotgun (WGS) entry which is preliminary data.</text>
</comment>
<feature type="chain" id="PRO_5042211918" evidence="1">
    <location>
        <begin position="23"/>
        <end position="185"/>
    </location>
</feature>
<keyword evidence="1" id="KW-0732">Signal</keyword>
<name>A0AAE0HN12_9PEZI</name>
<dbReference type="Proteomes" id="UP001278766">
    <property type="component" value="Unassembled WGS sequence"/>
</dbReference>
<dbReference type="EMBL" id="JAUEPN010000002">
    <property type="protein sequence ID" value="KAK3299578.1"/>
    <property type="molecule type" value="Genomic_DNA"/>
</dbReference>
<dbReference type="GeneID" id="87834617"/>
<proteinExistence type="predicted"/>